<dbReference type="Proteomes" id="UP000249799">
    <property type="component" value="Chromosome"/>
</dbReference>
<reference evidence="9 10" key="1">
    <citation type="submission" date="2018-06" db="EMBL/GenBank/DDBJ databases">
        <title>Lujinxingia sediminis gen. nov. sp. nov., a new facultative anaerobic member of the class Deltaproteobacteria, and proposal of Lujinxingaceae fam. nov.</title>
        <authorList>
            <person name="Guo L.-Y."/>
            <person name="Li C.-M."/>
            <person name="Wang S."/>
            <person name="Du Z.-J."/>
        </authorList>
    </citation>
    <scope>NUCLEOTIDE SEQUENCE [LARGE SCALE GENOMIC DNA]</scope>
    <source>
        <strain evidence="9 10">FA350</strain>
    </source>
</reference>
<dbReference type="InterPro" id="IPR002471">
    <property type="entry name" value="Pept_S9_AS"/>
</dbReference>
<protein>
    <recommendedName>
        <fullName evidence="3">prolyl oligopeptidase</fullName>
        <ecNumber evidence="3">3.4.21.26</ecNumber>
    </recommendedName>
</protein>
<dbReference type="Gene3D" id="2.130.10.120">
    <property type="entry name" value="Prolyl oligopeptidase, N-terminal domain"/>
    <property type="match status" value="1"/>
</dbReference>
<dbReference type="Pfam" id="PF00326">
    <property type="entry name" value="Peptidase_S9"/>
    <property type="match status" value="1"/>
</dbReference>
<dbReference type="Pfam" id="PF02897">
    <property type="entry name" value="Peptidase_S9_N"/>
    <property type="match status" value="1"/>
</dbReference>
<evidence type="ECO:0000256" key="6">
    <source>
        <dbReference type="ARBA" id="ARBA00022825"/>
    </source>
</evidence>
<dbReference type="GO" id="GO:0004252">
    <property type="term" value="F:serine-type endopeptidase activity"/>
    <property type="evidence" value="ECO:0007669"/>
    <property type="project" value="UniProtKB-EC"/>
</dbReference>
<organism evidence="9 10">
    <name type="scientific">Bradymonas sediminis</name>
    <dbReference type="NCBI Taxonomy" id="1548548"/>
    <lineage>
        <taxon>Bacteria</taxon>
        <taxon>Deltaproteobacteria</taxon>
        <taxon>Bradymonadales</taxon>
        <taxon>Bradymonadaceae</taxon>
        <taxon>Bradymonas</taxon>
    </lineage>
</organism>
<dbReference type="EMBL" id="CP030032">
    <property type="protein sequence ID" value="AWV91468.1"/>
    <property type="molecule type" value="Genomic_DNA"/>
</dbReference>
<dbReference type="OrthoDB" id="9801421at2"/>
<proteinExistence type="inferred from homology"/>
<feature type="domain" description="Peptidase S9A N-terminal" evidence="8">
    <location>
        <begin position="4"/>
        <end position="420"/>
    </location>
</feature>
<feature type="domain" description="Peptidase S9 prolyl oligopeptidase catalytic" evidence="7">
    <location>
        <begin position="478"/>
        <end position="691"/>
    </location>
</feature>
<dbReference type="KEGG" id="bsed:DN745_15800"/>
<evidence type="ECO:0000256" key="5">
    <source>
        <dbReference type="ARBA" id="ARBA00022801"/>
    </source>
</evidence>
<evidence type="ECO:0000256" key="4">
    <source>
        <dbReference type="ARBA" id="ARBA00022670"/>
    </source>
</evidence>
<comment type="catalytic activity">
    <reaction evidence="1">
        <text>Hydrolysis of Pro-|-Xaa &gt;&gt; Ala-|-Xaa in oligopeptides.</text>
        <dbReference type="EC" id="3.4.21.26"/>
    </reaction>
</comment>
<keyword evidence="5" id="KW-0378">Hydrolase</keyword>
<name>A0A2Z4FRY3_9DELT</name>
<evidence type="ECO:0000256" key="1">
    <source>
        <dbReference type="ARBA" id="ARBA00001070"/>
    </source>
</evidence>
<dbReference type="InterPro" id="IPR029058">
    <property type="entry name" value="AB_hydrolase_fold"/>
</dbReference>
<dbReference type="SUPFAM" id="SSF53474">
    <property type="entry name" value="alpha/beta-Hydrolases"/>
    <property type="match status" value="1"/>
</dbReference>
<dbReference type="Gene3D" id="3.40.50.1820">
    <property type="entry name" value="alpha/beta hydrolase"/>
    <property type="match status" value="1"/>
</dbReference>
<evidence type="ECO:0000256" key="3">
    <source>
        <dbReference type="ARBA" id="ARBA00011897"/>
    </source>
</evidence>
<evidence type="ECO:0000313" key="9">
    <source>
        <dbReference type="EMBL" id="AWV91468.1"/>
    </source>
</evidence>
<sequence>MREDIVENLFGQAVQDPYRWLENVEADAVQAWMKSQDDFARARLDALPARDALAERFSELFYVDMLYAPAVHGDRYFYARRSADKEKTVYYWKEGADGEERVLLDPNTMSEDGSTSVGGIYVAWDGKTVAYKLRENNADEATIYVKTVDTDAVSEVDVIDGAKYAYPQWTPDNKGFYYTYLPETYGPDHAKAGEKIPVDIRPGFAEIRFHKLGTDPKTDPTIRARTGDPRTFMGPSLSRDGRWLMMTIAHGWNKTEVYYQDLKAPKADGSNALGRADAWKPFITGTESKYSVWAWQDHFYIFTDEDAPNAKLMRVPVKDPARERWVDVVPESDERVLDNAEIIGGHLVLTYLVNAHSLLEVRTLAGELVREVALPGLGTSRGMKGQPDRDEAYYSYQSFTTPLEIYKTSIKSGESTLWQKTNVPVDPSSYKVEQVWYPSKDGTKISMFVVHRKNYKMDATMPFLLYGYGGFNVNMQPTFRSSIYPWLDAGGGYAVPNLRGGGEYGEEWHRGGMLANKQNTFDDFIAAAEFLIDQKYTRADTLGISGGSNGGLLVGAAMTQRPELFGAVVCGVPLLDMIRYHKFGSGKTWISEYGDPDKEDDFKYLYAYSPYHHVKEGVEYPAMLMLTADSDDRVDPMHARKFTAAIQHASTSGQPALLRIESNAGHGGGDMISKFVNKYADEYAFLMKELGLTGVEKTLLSDSEASNAAAKADASE</sequence>
<dbReference type="GO" id="GO:0070012">
    <property type="term" value="F:oligopeptidase activity"/>
    <property type="evidence" value="ECO:0007669"/>
    <property type="project" value="TreeGrafter"/>
</dbReference>
<dbReference type="InterPro" id="IPR023302">
    <property type="entry name" value="Pept_S9A_N"/>
</dbReference>
<dbReference type="AlphaFoldDB" id="A0A2Z4FRY3"/>
<dbReference type="PROSITE" id="PS00708">
    <property type="entry name" value="PRO_ENDOPEP_SER"/>
    <property type="match status" value="1"/>
</dbReference>
<keyword evidence="4" id="KW-0645">Protease</keyword>
<evidence type="ECO:0000259" key="7">
    <source>
        <dbReference type="Pfam" id="PF00326"/>
    </source>
</evidence>
<dbReference type="EC" id="3.4.21.26" evidence="3"/>
<dbReference type="GO" id="GO:0006508">
    <property type="term" value="P:proteolysis"/>
    <property type="evidence" value="ECO:0007669"/>
    <property type="project" value="UniProtKB-KW"/>
</dbReference>
<evidence type="ECO:0000256" key="2">
    <source>
        <dbReference type="ARBA" id="ARBA00005228"/>
    </source>
</evidence>
<accession>A0A2Z4FRY3</accession>
<dbReference type="GO" id="GO:0005829">
    <property type="term" value="C:cytosol"/>
    <property type="evidence" value="ECO:0007669"/>
    <property type="project" value="TreeGrafter"/>
</dbReference>
<dbReference type="PANTHER" id="PTHR42881">
    <property type="entry name" value="PROLYL ENDOPEPTIDASE"/>
    <property type="match status" value="1"/>
</dbReference>
<dbReference type="InterPro" id="IPR001375">
    <property type="entry name" value="Peptidase_S9_cat"/>
</dbReference>
<dbReference type="InterPro" id="IPR051167">
    <property type="entry name" value="Prolyl_oligopep/macrocyclase"/>
</dbReference>
<comment type="similarity">
    <text evidence="2">Belongs to the peptidase S9A family.</text>
</comment>
<dbReference type="PANTHER" id="PTHR42881:SF2">
    <property type="entry name" value="PROLYL ENDOPEPTIDASE"/>
    <property type="match status" value="1"/>
</dbReference>
<keyword evidence="10" id="KW-1185">Reference proteome</keyword>
<gene>
    <name evidence="9" type="ORF">DN745_15800</name>
</gene>
<keyword evidence="6" id="KW-0720">Serine protease</keyword>
<dbReference type="PRINTS" id="PR00862">
    <property type="entry name" value="PROLIGOPTASE"/>
</dbReference>
<dbReference type="FunFam" id="3.40.50.1820:FF:000005">
    <property type="entry name" value="Prolyl endopeptidase"/>
    <property type="match status" value="1"/>
</dbReference>
<evidence type="ECO:0000259" key="8">
    <source>
        <dbReference type="Pfam" id="PF02897"/>
    </source>
</evidence>
<dbReference type="InterPro" id="IPR002470">
    <property type="entry name" value="Peptidase_S9A"/>
</dbReference>
<evidence type="ECO:0000313" key="10">
    <source>
        <dbReference type="Proteomes" id="UP000249799"/>
    </source>
</evidence>
<dbReference type="SUPFAM" id="SSF50993">
    <property type="entry name" value="Peptidase/esterase 'gauge' domain"/>
    <property type="match status" value="1"/>
</dbReference>